<keyword evidence="5 6" id="KW-0472">Membrane</keyword>
<dbReference type="SUPFAM" id="SSF56112">
    <property type="entry name" value="Protein kinase-like (PK-like)"/>
    <property type="match status" value="1"/>
</dbReference>
<dbReference type="InterPro" id="IPR022791">
    <property type="entry name" value="L-PG_synthase/AglD"/>
</dbReference>
<feature type="transmembrane region" description="Helical" evidence="6">
    <location>
        <begin position="76"/>
        <end position="98"/>
    </location>
</feature>
<feature type="transmembrane region" description="Helical" evidence="6">
    <location>
        <begin position="501"/>
        <end position="519"/>
    </location>
</feature>
<keyword evidence="4 6" id="KW-1133">Transmembrane helix</keyword>
<dbReference type="Proteomes" id="UP000294558">
    <property type="component" value="Unassembled WGS sequence"/>
</dbReference>
<feature type="transmembrane region" description="Helical" evidence="6">
    <location>
        <begin position="35"/>
        <end position="56"/>
    </location>
</feature>
<proteinExistence type="predicted"/>
<feature type="transmembrane region" description="Helical" evidence="6">
    <location>
        <begin position="539"/>
        <end position="560"/>
    </location>
</feature>
<feature type="transmembrane region" description="Helical" evidence="6">
    <location>
        <begin position="697"/>
        <end position="719"/>
    </location>
</feature>
<evidence type="ECO:0000313" key="8">
    <source>
        <dbReference type="Proteomes" id="UP000294558"/>
    </source>
</evidence>
<protein>
    <submittedName>
        <fullName evidence="7">Uncharacterized protein (TIRG00374 family)</fullName>
    </submittedName>
</protein>
<feature type="transmembrane region" description="Helical" evidence="6">
    <location>
        <begin position="200"/>
        <end position="218"/>
    </location>
</feature>
<sequence>MQPQVDADTSLVDGVRLFDPPPALRRFSPGDVMRIIFGVLTLLAALIASAAADSTIDGVEEDVINGIARLPESIEQVGVATAQLFATLVPLFALVVILWHRRWRVLLHVWLGSFIAAMVTNPVIALLGERGVTTQVNTEEPSSSLIDADFPTTSYLASAVGAVTVGAPYLPRRWRRAAWFWVIVLVALRFLGRGQPPLDVLIAVSVGTIVGSLVLLVLGSPSAEPSPVNVLAGVRSIGLNPVRIGRLDTSTGGSVHYVATDDDAVRTFIKMRTPDDQDSDLLNRAYRSIRLRSSEVRRPYSTLKRRVEHEALALHTVNDGGVAAPQLIGLGVTPDGGVLLAEELIHGRSMSALSSAELTDDLIAQVFEQVGLIHATRTAHHHLTLDNFIVDPAGRVRPLDFDDAELAADDRALSRDVAELLVAVGAVAGPQRTVAAAIDAFGEEPVNRSLPLLQPLALSSSLGREIRRQRGLLDALRAEIHDRTGVDDVPLEKLARIQPKTLIMIMAGALAFYSLLPQFGNLDDTVDAFGDARWQWIPALLGAAAIYYVFATISFIGSVAQRMPLAPSARSQVASSFAQLVGPAGSGKMALAGRFLQRNGLTGPEASASVALNTMAGVATHLILMVGFFAWAGGADIGGLSLPSIGTVVGVAVGALVLLGIAVTIPYTRQRLIMPVVSGLRTAAGYSGQVLKSPARVSGLLGGSTCITLSYLIGAVFAVEAFGGGLSFAQIGAAYLGAAAIANIAPTPGGIGPLEAAMIAAFTGFGLDGGVAISAVLTFRLATFWLPILPGWITFMWMERRGEI</sequence>
<feature type="transmembrane region" description="Helical" evidence="6">
    <location>
        <begin position="610"/>
        <end position="632"/>
    </location>
</feature>
<comment type="caution">
    <text evidence="7">The sequence shown here is derived from an EMBL/GenBank/DDBJ whole genome shotgun (WGS) entry which is preliminary data.</text>
</comment>
<evidence type="ECO:0000256" key="6">
    <source>
        <dbReference type="SAM" id="Phobius"/>
    </source>
</evidence>
<feature type="transmembrane region" description="Helical" evidence="6">
    <location>
        <begin position="152"/>
        <end position="170"/>
    </location>
</feature>
<evidence type="ECO:0000256" key="3">
    <source>
        <dbReference type="ARBA" id="ARBA00022692"/>
    </source>
</evidence>
<evidence type="ECO:0000256" key="1">
    <source>
        <dbReference type="ARBA" id="ARBA00004651"/>
    </source>
</evidence>
<dbReference type="PANTHER" id="PTHR39087:SF2">
    <property type="entry name" value="UPF0104 MEMBRANE PROTEIN MJ1595"/>
    <property type="match status" value="1"/>
</dbReference>
<reference evidence="7 8" key="1">
    <citation type="submission" date="2019-03" db="EMBL/GenBank/DDBJ databases">
        <title>Sequencing the genomes of 1000 actinobacteria strains.</title>
        <authorList>
            <person name="Klenk H.-P."/>
        </authorList>
    </citation>
    <scope>NUCLEOTIDE SEQUENCE [LARGE SCALE GENOMIC DNA]</scope>
    <source>
        <strain evidence="7 8">DSM 18936</strain>
    </source>
</reference>
<dbReference type="Pfam" id="PF03706">
    <property type="entry name" value="LPG_synthase_TM"/>
    <property type="match status" value="1"/>
</dbReference>
<dbReference type="RefSeq" id="WP_133868135.1">
    <property type="nucleotide sequence ID" value="NZ_SOAU01000001.1"/>
</dbReference>
<feature type="transmembrane region" description="Helical" evidence="6">
    <location>
        <begin position="782"/>
        <end position="798"/>
    </location>
</feature>
<keyword evidence="3 6" id="KW-0812">Transmembrane</keyword>
<evidence type="ECO:0000313" key="7">
    <source>
        <dbReference type="EMBL" id="TDT15703.1"/>
    </source>
</evidence>
<comment type="subcellular location">
    <subcellularLocation>
        <location evidence="1">Cell membrane</location>
        <topology evidence="1">Multi-pass membrane protein</topology>
    </subcellularLocation>
</comment>
<gene>
    <name evidence="7" type="ORF">BDK89_1279</name>
</gene>
<evidence type="ECO:0000256" key="4">
    <source>
        <dbReference type="ARBA" id="ARBA00022989"/>
    </source>
</evidence>
<organism evidence="7 8">
    <name type="scientific">Ilumatobacter fluminis</name>
    <dbReference type="NCBI Taxonomy" id="467091"/>
    <lineage>
        <taxon>Bacteria</taxon>
        <taxon>Bacillati</taxon>
        <taxon>Actinomycetota</taxon>
        <taxon>Acidimicrobiia</taxon>
        <taxon>Acidimicrobiales</taxon>
        <taxon>Ilumatobacteraceae</taxon>
        <taxon>Ilumatobacter</taxon>
    </lineage>
</organism>
<dbReference type="PANTHER" id="PTHR39087">
    <property type="entry name" value="UPF0104 MEMBRANE PROTEIN MJ1595"/>
    <property type="match status" value="1"/>
</dbReference>
<dbReference type="EMBL" id="SOAU01000001">
    <property type="protein sequence ID" value="TDT15703.1"/>
    <property type="molecule type" value="Genomic_DNA"/>
</dbReference>
<keyword evidence="2" id="KW-1003">Cell membrane</keyword>
<feature type="transmembrane region" description="Helical" evidence="6">
    <location>
        <begin position="177"/>
        <end position="194"/>
    </location>
</feature>
<dbReference type="OrthoDB" id="5242664at2"/>
<evidence type="ECO:0000256" key="2">
    <source>
        <dbReference type="ARBA" id="ARBA00022475"/>
    </source>
</evidence>
<dbReference type="InterPro" id="IPR011009">
    <property type="entry name" value="Kinase-like_dom_sf"/>
</dbReference>
<dbReference type="AlphaFoldDB" id="A0A4R7HZU7"/>
<evidence type="ECO:0000256" key="5">
    <source>
        <dbReference type="ARBA" id="ARBA00023136"/>
    </source>
</evidence>
<accession>A0A4R7HZU7</accession>
<keyword evidence="8" id="KW-1185">Reference proteome</keyword>
<feature type="transmembrane region" description="Helical" evidence="6">
    <location>
        <begin position="644"/>
        <end position="665"/>
    </location>
</feature>
<dbReference type="NCBIfam" id="TIGR00374">
    <property type="entry name" value="flippase-like domain"/>
    <property type="match status" value="1"/>
</dbReference>
<dbReference type="GO" id="GO:0005886">
    <property type="term" value="C:plasma membrane"/>
    <property type="evidence" value="ECO:0007669"/>
    <property type="project" value="UniProtKB-SubCell"/>
</dbReference>
<feature type="transmembrane region" description="Helical" evidence="6">
    <location>
        <begin position="105"/>
        <end position="127"/>
    </location>
</feature>
<name>A0A4R7HZU7_9ACTN</name>